<evidence type="ECO:0000256" key="6">
    <source>
        <dbReference type="ARBA" id="ARBA00023002"/>
    </source>
</evidence>
<feature type="transmembrane region" description="Helical" evidence="10">
    <location>
        <begin position="220"/>
        <end position="241"/>
    </location>
</feature>
<dbReference type="Gene3D" id="3.40.30.10">
    <property type="entry name" value="Glutaredoxin"/>
    <property type="match status" value="1"/>
</dbReference>
<dbReference type="OrthoDB" id="1100563at2"/>
<dbReference type="eggNOG" id="COG1651">
    <property type="taxonomic scope" value="Bacteria"/>
</dbReference>
<dbReference type="Pfam" id="PF13462">
    <property type="entry name" value="Thioredoxin_4"/>
    <property type="match status" value="1"/>
</dbReference>
<feature type="transmembrane region" description="Helical" evidence="10">
    <location>
        <begin position="159"/>
        <end position="177"/>
    </location>
</feature>
<keyword evidence="8" id="KW-1015">Disulfide bond</keyword>
<keyword evidence="3 10" id="KW-0812">Transmembrane</keyword>
<evidence type="ECO:0000313" key="14">
    <source>
        <dbReference type="Proteomes" id="UP000028703"/>
    </source>
</evidence>
<comment type="caution">
    <text evidence="13">The sequence shown here is derived from an EMBL/GenBank/DDBJ whole genome shotgun (WGS) entry which is preliminary data.</text>
</comment>
<proteinExistence type="inferred from homology"/>
<gene>
    <name evidence="13" type="ORF">IX38_20435</name>
</gene>
<dbReference type="EMBL" id="JPRO01000024">
    <property type="protein sequence ID" value="KFE97634.1"/>
    <property type="molecule type" value="Genomic_DNA"/>
</dbReference>
<dbReference type="SUPFAM" id="SSF52833">
    <property type="entry name" value="Thioredoxin-like"/>
    <property type="match status" value="1"/>
</dbReference>
<evidence type="ECO:0000256" key="4">
    <source>
        <dbReference type="ARBA" id="ARBA00022719"/>
    </source>
</evidence>
<keyword evidence="7 10" id="KW-0472">Membrane</keyword>
<comment type="subcellular location">
    <subcellularLocation>
        <location evidence="1">Membrane</location>
        <topology evidence="1">Multi-pass membrane protein</topology>
    </subcellularLocation>
</comment>
<dbReference type="GO" id="GO:0048038">
    <property type="term" value="F:quinone binding"/>
    <property type="evidence" value="ECO:0007669"/>
    <property type="project" value="UniProtKB-KW"/>
</dbReference>
<feature type="domain" description="Thioredoxin-like fold" evidence="12">
    <location>
        <begin position="386"/>
        <end position="533"/>
    </location>
</feature>
<evidence type="ECO:0000256" key="3">
    <source>
        <dbReference type="ARBA" id="ARBA00022692"/>
    </source>
</evidence>
<evidence type="ECO:0000256" key="7">
    <source>
        <dbReference type="ARBA" id="ARBA00023136"/>
    </source>
</evidence>
<evidence type="ECO:0000256" key="8">
    <source>
        <dbReference type="ARBA" id="ARBA00023157"/>
    </source>
</evidence>
<keyword evidence="14" id="KW-1185">Reference proteome</keyword>
<dbReference type="Gene3D" id="1.20.1440.130">
    <property type="entry name" value="VKOR domain"/>
    <property type="match status" value="1"/>
</dbReference>
<dbReference type="STRING" id="421531.IX38_20435"/>
<organism evidence="13 14">
    <name type="scientific">Chryseobacterium luteum</name>
    <dbReference type="NCBI Taxonomy" id="421531"/>
    <lineage>
        <taxon>Bacteria</taxon>
        <taxon>Pseudomonadati</taxon>
        <taxon>Bacteroidota</taxon>
        <taxon>Flavobacteriia</taxon>
        <taxon>Flavobacteriales</taxon>
        <taxon>Weeksellaceae</taxon>
        <taxon>Chryseobacterium group</taxon>
        <taxon>Chryseobacterium</taxon>
    </lineage>
</organism>
<evidence type="ECO:0000256" key="2">
    <source>
        <dbReference type="ARBA" id="ARBA00006214"/>
    </source>
</evidence>
<dbReference type="Pfam" id="PF07884">
    <property type="entry name" value="VKOR"/>
    <property type="match status" value="1"/>
</dbReference>
<dbReference type="Proteomes" id="UP000028703">
    <property type="component" value="Unassembled WGS sequence"/>
</dbReference>
<dbReference type="InterPro" id="IPR012932">
    <property type="entry name" value="VKOR"/>
</dbReference>
<dbReference type="GO" id="GO:0016020">
    <property type="term" value="C:membrane"/>
    <property type="evidence" value="ECO:0007669"/>
    <property type="project" value="UniProtKB-SubCell"/>
</dbReference>
<feature type="transmembrane region" description="Helical" evidence="10">
    <location>
        <begin position="279"/>
        <end position="302"/>
    </location>
</feature>
<feature type="transmembrane region" description="Helical" evidence="10">
    <location>
        <begin position="322"/>
        <end position="342"/>
    </location>
</feature>
<feature type="domain" description="Vitamin K epoxide reductase" evidence="11">
    <location>
        <begin position="164"/>
        <end position="293"/>
    </location>
</feature>
<evidence type="ECO:0000259" key="11">
    <source>
        <dbReference type="Pfam" id="PF07884"/>
    </source>
</evidence>
<feature type="transmembrane region" description="Helical" evidence="10">
    <location>
        <begin position="247"/>
        <end position="267"/>
    </location>
</feature>
<dbReference type="RefSeq" id="WP_034707611.1">
    <property type="nucleotide sequence ID" value="NZ_JPRO01000024.1"/>
</dbReference>
<name>A0A085YZM1_9FLAO</name>
<dbReference type="InterPro" id="IPR038354">
    <property type="entry name" value="VKOR_sf"/>
</dbReference>
<dbReference type="InterPro" id="IPR036249">
    <property type="entry name" value="Thioredoxin-like_sf"/>
</dbReference>
<keyword evidence="4" id="KW-0874">Quinone</keyword>
<dbReference type="InterPro" id="IPR012336">
    <property type="entry name" value="Thioredoxin-like_fold"/>
</dbReference>
<keyword evidence="5 10" id="KW-1133">Transmembrane helix</keyword>
<dbReference type="CDD" id="cd12921">
    <property type="entry name" value="VKOR_4"/>
    <property type="match status" value="1"/>
</dbReference>
<keyword evidence="9" id="KW-0676">Redox-active center</keyword>
<sequence length="540" mass="62758">MIEKNNLNAVFQYLKNITIAVDKAEFEYQFSSHPDYPSLLAVSDTLRFFKVNNMAFKISNEQIQELPTNFIALVKNEKNGEQFSFVQKTKASLEVDNKNETLENFTKNFQNIVLLAEKEEDFKETSSKNYLLKYALLAISATLLFITVCSYSLSFGKSWGEVSLLLITTLIGLYFSIETFRQILGLKEGLASKFCNVSHGTSCENVLTSKKWKLFEKVNLSDISIVFFASQTALLIVFALLNQFSNFLFFASFFLLPIIPISFLSIYYQWKVEKNWCPLCLAIIAVLYLEMFVVYGNLLYNYKLIDAGAFNSLKVLVSDGRGGLYLLLISVILLFTSFWVLIKSIFLKNKELKKQNVENLRFKRNYKLFKSQLLESKKIDFPITNYSIILGNKEADTTIQIITSPFCGHCKEAHKILQSIYSQHHKNSKIQIIFAVNKNDINLNLYRNLHTIYLEKGDYEFEKEMNLLFEDKTYAQNFIKNYRSTKQETAIDETLQTQNEFCDIYDFNFTPNIFINGYQYPELYERQELEFFISEVIEEA</sequence>
<evidence type="ECO:0008006" key="15">
    <source>
        <dbReference type="Google" id="ProtNLM"/>
    </source>
</evidence>
<evidence type="ECO:0000256" key="10">
    <source>
        <dbReference type="SAM" id="Phobius"/>
    </source>
</evidence>
<protein>
    <recommendedName>
        <fullName evidence="15">Vitamin K epoxide reductase domain-containing protein</fullName>
    </recommendedName>
</protein>
<evidence type="ECO:0000259" key="12">
    <source>
        <dbReference type="Pfam" id="PF13462"/>
    </source>
</evidence>
<evidence type="ECO:0000256" key="5">
    <source>
        <dbReference type="ARBA" id="ARBA00022989"/>
    </source>
</evidence>
<reference evidence="13 14" key="1">
    <citation type="submission" date="2014-07" db="EMBL/GenBank/DDBJ databases">
        <title>Genome of Chryseobacterium luteum DSM 18605.</title>
        <authorList>
            <person name="Stropko S.J."/>
            <person name="Pipes S.E."/>
            <person name="Newman J.D."/>
        </authorList>
    </citation>
    <scope>NUCLEOTIDE SEQUENCE [LARGE SCALE GENOMIC DNA]</scope>
    <source>
        <strain evidence="13 14">DSM 18605</strain>
    </source>
</reference>
<evidence type="ECO:0000256" key="1">
    <source>
        <dbReference type="ARBA" id="ARBA00004141"/>
    </source>
</evidence>
<feature type="transmembrane region" description="Helical" evidence="10">
    <location>
        <begin position="131"/>
        <end position="153"/>
    </location>
</feature>
<keyword evidence="6" id="KW-0560">Oxidoreductase</keyword>
<dbReference type="AlphaFoldDB" id="A0A085YZM1"/>
<evidence type="ECO:0000256" key="9">
    <source>
        <dbReference type="ARBA" id="ARBA00023284"/>
    </source>
</evidence>
<accession>A0A085YZM1</accession>
<comment type="similarity">
    <text evidence="2">Belongs to the VKOR family.</text>
</comment>
<evidence type="ECO:0000313" key="13">
    <source>
        <dbReference type="EMBL" id="KFE97634.1"/>
    </source>
</evidence>
<dbReference type="GO" id="GO:0016491">
    <property type="term" value="F:oxidoreductase activity"/>
    <property type="evidence" value="ECO:0007669"/>
    <property type="project" value="UniProtKB-KW"/>
</dbReference>